<evidence type="ECO:0000259" key="4">
    <source>
        <dbReference type="PROSITE" id="PS01124"/>
    </source>
</evidence>
<evidence type="ECO:0000313" key="6">
    <source>
        <dbReference type="Proteomes" id="UP000179243"/>
    </source>
</evidence>
<keyword evidence="3" id="KW-0804">Transcription</keyword>
<name>A0A1F7F0J6_UNCRA</name>
<dbReference type="Proteomes" id="UP000179243">
    <property type="component" value="Unassembled WGS sequence"/>
</dbReference>
<keyword evidence="1" id="KW-0805">Transcription regulation</keyword>
<dbReference type="GO" id="GO:0043565">
    <property type="term" value="F:sequence-specific DNA binding"/>
    <property type="evidence" value="ECO:0007669"/>
    <property type="project" value="InterPro"/>
</dbReference>
<dbReference type="SMART" id="SM00091">
    <property type="entry name" value="PAS"/>
    <property type="match status" value="2"/>
</dbReference>
<reference evidence="5 6" key="1">
    <citation type="journal article" date="2016" name="Nat. Commun.">
        <title>Thousands of microbial genomes shed light on interconnected biogeochemical processes in an aquifer system.</title>
        <authorList>
            <person name="Anantharaman K."/>
            <person name="Brown C.T."/>
            <person name="Hug L.A."/>
            <person name="Sharon I."/>
            <person name="Castelle C.J."/>
            <person name="Probst A.J."/>
            <person name="Thomas B.C."/>
            <person name="Singh A."/>
            <person name="Wilkins M.J."/>
            <person name="Karaoz U."/>
            <person name="Brodie E.L."/>
            <person name="Williams K.H."/>
            <person name="Hubbard S.S."/>
            <person name="Banfield J.F."/>
        </authorList>
    </citation>
    <scope>NUCLEOTIDE SEQUENCE [LARGE SCALE GENOMIC DNA]</scope>
</reference>
<keyword evidence="2" id="KW-0238">DNA-binding</keyword>
<dbReference type="Gene3D" id="1.10.10.60">
    <property type="entry name" value="Homeodomain-like"/>
    <property type="match status" value="2"/>
</dbReference>
<dbReference type="InterPro" id="IPR018060">
    <property type="entry name" value="HTH_AraC"/>
</dbReference>
<dbReference type="PANTHER" id="PTHR43280:SF2">
    <property type="entry name" value="HTH-TYPE TRANSCRIPTIONAL REGULATOR EXSA"/>
    <property type="match status" value="1"/>
</dbReference>
<dbReference type="PROSITE" id="PS00041">
    <property type="entry name" value="HTH_ARAC_FAMILY_1"/>
    <property type="match status" value="1"/>
</dbReference>
<dbReference type="InterPro" id="IPR018062">
    <property type="entry name" value="HTH_AraC-typ_CS"/>
</dbReference>
<comment type="caution">
    <text evidence="5">The sequence shown here is derived from an EMBL/GenBank/DDBJ whole genome shotgun (WGS) entry which is preliminary data.</text>
</comment>
<dbReference type="PROSITE" id="PS01124">
    <property type="entry name" value="HTH_ARAC_FAMILY_2"/>
    <property type="match status" value="1"/>
</dbReference>
<organism evidence="5 6">
    <name type="scientific">Candidatus Raymondbacteria bacterium RIFOXYD12_FULL_49_13</name>
    <dbReference type="NCBI Taxonomy" id="1817890"/>
    <lineage>
        <taxon>Bacteria</taxon>
        <taxon>Raymondiibacteriota</taxon>
    </lineage>
</organism>
<gene>
    <name evidence="5" type="ORF">A2519_22050</name>
</gene>
<evidence type="ECO:0000256" key="1">
    <source>
        <dbReference type="ARBA" id="ARBA00023015"/>
    </source>
</evidence>
<dbReference type="SMART" id="SM00342">
    <property type="entry name" value="HTH_ARAC"/>
    <property type="match status" value="1"/>
</dbReference>
<sequence>MTPLENLKFPCADTNNVYLAVDRKTVIRNVSENAQSLVAFHPEEIIGKKLKQILIPLDPRGELIFTIDFFLKNQPCERDIFIKINHPFLALNTDEGIFLFSYSKGFKCGNVEYFLICLSCQSFNSPAVQRQLSMVRSFNSPFIVLDENHNIMQYNTLFLAMLNFPLITEIHKKNIADILSKDYKDANPFLFQKSISYIKDTASASEQPWKTLISASGMRNSFINLFIPDPRYGTSITNRGASFALKDPSAAAALILSQPINLPNHDIRIQMEMELEHGADLVIAFNHPPNKSVFFDPAYSLDLKLSQDGLVCQFLRRSAPIVTNTATRIKPGVPFILCITRIGAFFKVEINGQAKLEYADPFVIQGTASMYLYFYIWKKSMLIKSLAIMERQTLFNIEKLDTIESRYVSFRYSPDKLFSFYAEPSFFLGSNALVVHFNQKPMHIKGRSRDPVAPLLNEARKYIQDNFFRKIDFKSLAESCCISNVHFIRKFKELFGLAPKAYQTKLKLLEAQLLLKTGKYKVQEAGLMVGFDDAVNFQHVFKKHFQVPPGEFSNK</sequence>
<proteinExistence type="predicted"/>
<evidence type="ECO:0000313" key="5">
    <source>
        <dbReference type="EMBL" id="OGK00132.1"/>
    </source>
</evidence>
<dbReference type="AlphaFoldDB" id="A0A1F7F0J6"/>
<dbReference type="InterPro" id="IPR000014">
    <property type="entry name" value="PAS"/>
</dbReference>
<dbReference type="Pfam" id="PF12833">
    <property type="entry name" value="HTH_18"/>
    <property type="match status" value="1"/>
</dbReference>
<dbReference type="EMBL" id="MFYX01000153">
    <property type="protein sequence ID" value="OGK00132.1"/>
    <property type="molecule type" value="Genomic_DNA"/>
</dbReference>
<evidence type="ECO:0000256" key="3">
    <source>
        <dbReference type="ARBA" id="ARBA00023163"/>
    </source>
</evidence>
<dbReference type="PANTHER" id="PTHR43280">
    <property type="entry name" value="ARAC-FAMILY TRANSCRIPTIONAL REGULATOR"/>
    <property type="match status" value="1"/>
</dbReference>
<dbReference type="GO" id="GO:0003700">
    <property type="term" value="F:DNA-binding transcription factor activity"/>
    <property type="evidence" value="ECO:0007669"/>
    <property type="project" value="InterPro"/>
</dbReference>
<feature type="domain" description="HTH araC/xylS-type" evidence="4">
    <location>
        <begin position="457"/>
        <end position="555"/>
    </location>
</feature>
<accession>A0A1F7F0J6</accession>
<protein>
    <recommendedName>
        <fullName evidence="4">HTH araC/xylS-type domain-containing protein</fullName>
    </recommendedName>
</protein>
<dbReference type="SUPFAM" id="SSF46689">
    <property type="entry name" value="Homeodomain-like"/>
    <property type="match status" value="2"/>
</dbReference>
<dbReference type="InterPro" id="IPR009057">
    <property type="entry name" value="Homeodomain-like_sf"/>
</dbReference>
<evidence type="ECO:0000256" key="2">
    <source>
        <dbReference type="ARBA" id="ARBA00023125"/>
    </source>
</evidence>